<protein>
    <submittedName>
        <fullName evidence="2">Uncharacterized protein</fullName>
    </submittedName>
</protein>
<accession>A0A6L3NIS8</accession>
<name>A0A6L3NIS8_9BURK</name>
<sequence length="82" mass="9508">MVTNNIYVQIYLPVSARKRLEEVVRNDIRLLDSVIRDLRVEFPNAFHTDETLPTRQFVSPPLIDEATPNTKWPNRGRGKCVS</sequence>
<organism evidence="2 3">
    <name type="scientific">Burkholderia territorii</name>
    <dbReference type="NCBI Taxonomy" id="1503055"/>
    <lineage>
        <taxon>Bacteria</taxon>
        <taxon>Pseudomonadati</taxon>
        <taxon>Pseudomonadota</taxon>
        <taxon>Betaproteobacteria</taxon>
        <taxon>Burkholderiales</taxon>
        <taxon>Burkholderiaceae</taxon>
        <taxon>Burkholderia</taxon>
        <taxon>Burkholderia cepacia complex</taxon>
    </lineage>
</organism>
<dbReference type="EMBL" id="VZOL01000086">
    <property type="protein sequence ID" value="KAB0683353.1"/>
    <property type="molecule type" value="Genomic_DNA"/>
</dbReference>
<gene>
    <name evidence="2" type="ORF">F7R13_10170</name>
</gene>
<dbReference type="Proteomes" id="UP000473571">
    <property type="component" value="Unassembled WGS sequence"/>
</dbReference>
<feature type="region of interest" description="Disordered" evidence="1">
    <location>
        <begin position="59"/>
        <end position="82"/>
    </location>
</feature>
<evidence type="ECO:0000256" key="1">
    <source>
        <dbReference type="SAM" id="MobiDB-lite"/>
    </source>
</evidence>
<dbReference type="AlphaFoldDB" id="A0A6L3NIS8"/>
<proteinExistence type="predicted"/>
<evidence type="ECO:0000313" key="3">
    <source>
        <dbReference type="Proteomes" id="UP000473571"/>
    </source>
</evidence>
<comment type="caution">
    <text evidence="2">The sequence shown here is derived from an EMBL/GenBank/DDBJ whole genome shotgun (WGS) entry which is preliminary data.</text>
</comment>
<reference evidence="2 3" key="1">
    <citation type="submission" date="2019-09" db="EMBL/GenBank/DDBJ databases">
        <title>Draft genome sequences of 48 bacterial type strains from the CCUG.</title>
        <authorList>
            <person name="Tunovic T."/>
            <person name="Pineiro-Iglesias B."/>
            <person name="Unosson C."/>
            <person name="Inganas E."/>
            <person name="Ohlen M."/>
            <person name="Cardew S."/>
            <person name="Jensie-Markopoulos S."/>
            <person name="Salva-Serra F."/>
            <person name="Jaen-Luchoro D."/>
            <person name="Karlsson R."/>
            <person name="Svensson-Stadler L."/>
            <person name="Chun J."/>
            <person name="Moore E."/>
        </authorList>
    </citation>
    <scope>NUCLEOTIDE SEQUENCE [LARGE SCALE GENOMIC DNA]</scope>
    <source>
        <strain evidence="2 3">CCUG 65687</strain>
    </source>
</reference>
<evidence type="ECO:0000313" key="2">
    <source>
        <dbReference type="EMBL" id="KAB0683353.1"/>
    </source>
</evidence>